<name>W5YGZ9_9GAMM</name>
<dbReference type="InterPro" id="IPR014710">
    <property type="entry name" value="RmlC-like_jellyroll"/>
</dbReference>
<dbReference type="InterPro" id="IPR031723">
    <property type="entry name" value="DMSP_lyase"/>
</dbReference>
<dbReference type="Proteomes" id="UP000061489">
    <property type="component" value="Chromosome"/>
</dbReference>
<accession>W5YGZ9</accession>
<dbReference type="HOGENOM" id="CLU_102487_0_0_6"/>
<dbReference type="STRING" id="1420916.AU14_05790"/>
<dbReference type="KEGG" id="msx:AU14_05790"/>
<organism evidence="1 2">
    <name type="scientific">Marinobacter similis</name>
    <dbReference type="NCBI Taxonomy" id="1420916"/>
    <lineage>
        <taxon>Bacteria</taxon>
        <taxon>Pseudomonadati</taxon>
        <taxon>Pseudomonadota</taxon>
        <taxon>Gammaproteobacteria</taxon>
        <taxon>Pseudomonadales</taxon>
        <taxon>Marinobacteraceae</taxon>
        <taxon>Marinobacter</taxon>
    </lineage>
</organism>
<evidence type="ECO:0008006" key="3">
    <source>
        <dbReference type="Google" id="ProtNLM"/>
    </source>
</evidence>
<evidence type="ECO:0000313" key="2">
    <source>
        <dbReference type="Proteomes" id="UP000061489"/>
    </source>
</evidence>
<protein>
    <recommendedName>
        <fullName evidence="3">Dimethlysulfonioproprionate lyase DddL</fullName>
    </recommendedName>
</protein>
<keyword evidence="2" id="KW-1185">Reference proteome</keyword>
<dbReference type="EMBL" id="CP007151">
    <property type="protein sequence ID" value="AHI28305.1"/>
    <property type="molecule type" value="Genomic_DNA"/>
</dbReference>
<evidence type="ECO:0000313" key="1">
    <source>
        <dbReference type="EMBL" id="AHI28305.1"/>
    </source>
</evidence>
<dbReference type="Gene3D" id="2.60.120.10">
    <property type="entry name" value="Jelly Rolls"/>
    <property type="match status" value="1"/>
</dbReference>
<sequence>MLDSHRRSTSMSRLSDHVDWQYVFREYWHLYRFGSAGGNRVIRSHLKDVRNRLNAELEINPEVTFDQPNSLPVCAWLGRAMDQGLNERTAPLVRSLARVIDQLTWRYGYERMRKGLARKYAYAELMGPNGPVVSKKLILGLVLFAPRCTYPEHSHDGISESYICLSGSVSDSNYSVFTPGSLLFNPPKRAHRMTTGDFEPTLLAYAWTGDEDKLAHQKMDFSIKK</sequence>
<gene>
    <name evidence="1" type="ORF">AU14_05790</name>
</gene>
<dbReference type="AlphaFoldDB" id="W5YGZ9"/>
<dbReference type="GO" id="GO:0047869">
    <property type="term" value="F:dimethylpropiothetin dethiomethylase activity"/>
    <property type="evidence" value="ECO:0007669"/>
    <property type="project" value="InterPro"/>
</dbReference>
<dbReference type="SUPFAM" id="SSF51182">
    <property type="entry name" value="RmlC-like cupins"/>
    <property type="match status" value="1"/>
</dbReference>
<dbReference type="InterPro" id="IPR011051">
    <property type="entry name" value="RmlC_Cupin_sf"/>
</dbReference>
<dbReference type="Pfam" id="PF16867">
    <property type="entry name" value="DMSP_lyase"/>
    <property type="match status" value="1"/>
</dbReference>
<reference evidence="1 2" key="1">
    <citation type="journal article" date="2014" name="Genome Announc.">
        <title>Draft Genome Sequences of Marinobacter similis A3d10T and Marinobacter salarius R9SW1T.</title>
        <authorList>
            <person name="Ivanova E.P."/>
            <person name="Ng H.J."/>
            <person name="Webb H.K."/>
            <person name="Feng G."/>
            <person name="Oshima K."/>
            <person name="Hattori M."/>
            <person name="Ohkuma M."/>
            <person name="Sergeev A.F."/>
            <person name="Mikhailov V.V."/>
            <person name="Crawford R.J."/>
            <person name="Sawabe T."/>
        </authorList>
    </citation>
    <scope>NUCLEOTIDE SEQUENCE [LARGE SCALE GENOMIC DNA]</scope>
    <source>
        <strain evidence="1 2">A3d10</strain>
    </source>
</reference>
<proteinExistence type="predicted"/>